<dbReference type="EMBL" id="CAJVPM010018086">
    <property type="protein sequence ID" value="CAG8623192.1"/>
    <property type="molecule type" value="Genomic_DNA"/>
</dbReference>
<reference evidence="1" key="1">
    <citation type="submission" date="2021-06" db="EMBL/GenBank/DDBJ databases">
        <authorList>
            <person name="Kallberg Y."/>
            <person name="Tangrot J."/>
            <person name="Rosling A."/>
        </authorList>
    </citation>
    <scope>NUCLEOTIDE SEQUENCE</scope>
    <source>
        <strain evidence="1">AU212A</strain>
    </source>
</reference>
<sequence length="54" mass="6376">NELNEQKKLLKKIRTFVPSVEDDISKLREWIDLPEDNLIPVPEEEMDELLLNGE</sequence>
<evidence type="ECO:0000313" key="1">
    <source>
        <dbReference type="EMBL" id="CAG8623192.1"/>
    </source>
</evidence>
<comment type="caution">
    <text evidence="1">The sequence shown here is derived from an EMBL/GenBank/DDBJ whole genome shotgun (WGS) entry which is preliminary data.</text>
</comment>
<feature type="non-terminal residue" evidence="1">
    <location>
        <position position="1"/>
    </location>
</feature>
<protein>
    <submittedName>
        <fullName evidence="1">1807_t:CDS:1</fullName>
    </submittedName>
</protein>
<dbReference type="Proteomes" id="UP000789860">
    <property type="component" value="Unassembled WGS sequence"/>
</dbReference>
<keyword evidence="2" id="KW-1185">Reference proteome</keyword>
<proteinExistence type="predicted"/>
<organism evidence="1 2">
    <name type="scientific">Scutellospora calospora</name>
    <dbReference type="NCBI Taxonomy" id="85575"/>
    <lineage>
        <taxon>Eukaryota</taxon>
        <taxon>Fungi</taxon>
        <taxon>Fungi incertae sedis</taxon>
        <taxon>Mucoromycota</taxon>
        <taxon>Glomeromycotina</taxon>
        <taxon>Glomeromycetes</taxon>
        <taxon>Diversisporales</taxon>
        <taxon>Gigasporaceae</taxon>
        <taxon>Scutellospora</taxon>
    </lineage>
</organism>
<evidence type="ECO:0000313" key="2">
    <source>
        <dbReference type="Proteomes" id="UP000789860"/>
    </source>
</evidence>
<accession>A0ACA9N1Q4</accession>
<name>A0ACA9N1Q4_9GLOM</name>
<gene>
    <name evidence="1" type="ORF">SCALOS_LOCUS7719</name>
</gene>